<accession>A0A4S4BKM4</accession>
<feature type="domain" description="DUF1980" evidence="3">
    <location>
        <begin position="2"/>
        <end position="148"/>
    </location>
</feature>
<evidence type="ECO:0000313" key="5">
    <source>
        <dbReference type="EMBL" id="THF72691.1"/>
    </source>
</evidence>
<comment type="caution">
    <text evidence="5">The sequence shown here is derived from an EMBL/GenBank/DDBJ whole genome shotgun (WGS) entry which is preliminary data.</text>
</comment>
<dbReference type="Pfam" id="PF21537">
    <property type="entry name" value="DUF1980_C"/>
    <property type="match status" value="1"/>
</dbReference>
<evidence type="ECO:0000256" key="2">
    <source>
        <dbReference type="SAM" id="Phobius"/>
    </source>
</evidence>
<feature type="transmembrane region" description="Helical" evidence="2">
    <location>
        <begin position="30"/>
        <end position="53"/>
    </location>
</feature>
<protein>
    <submittedName>
        <fullName evidence="5">TIGR03943 family protein</fullName>
    </submittedName>
</protein>
<dbReference type="RefSeq" id="WP_136373968.1">
    <property type="nucleotide sequence ID" value="NZ_SSOB01000074.1"/>
</dbReference>
<feature type="compositionally biased region" description="Basic and acidic residues" evidence="1">
    <location>
        <begin position="61"/>
        <end position="82"/>
    </location>
</feature>
<dbReference type="PANTHER" id="PTHR40047">
    <property type="entry name" value="UPF0703 PROTEIN YCGQ"/>
    <property type="match status" value="1"/>
</dbReference>
<reference evidence="5 6" key="1">
    <citation type="submission" date="2019-04" db="EMBL/GenBank/DDBJ databases">
        <title>Cohnella sp. nov. isolated from preserved vegetables.</title>
        <authorList>
            <person name="Lin S.-Y."/>
            <person name="Hung M.-H."/>
            <person name="Young C.-C."/>
        </authorList>
    </citation>
    <scope>NUCLEOTIDE SEQUENCE [LARGE SCALE GENOMIC DNA]</scope>
    <source>
        <strain evidence="5 6">CC-MHH1044</strain>
    </source>
</reference>
<dbReference type="Proteomes" id="UP000310636">
    <property type="component" value="Unassembled WGS sequence"/>
</dbReference>
<feature type="region of interest" description="Disordered" evidence="1">
    <location>
        <begin position="61"/>
        <end position="108"/>
    </location>
</feature>
<evidence type="ECO:0000259" key="3">
    <source>
        <dbReference type="Pfam" id="PF09323"/>
    </source>
</evidence>
<feature type="domain" description="DUF1980" evidence="4">
    <location>
        <begin position="174"/>
        <end position="313"/>
    </location>
</feature>
<feature type="transmembrane region" description="Helical" evidence="2">
    <location>
        <begin position="117"/>
        <end position="135"/>
    </location>
</feature>
<dbReference type="InterPro" id="IPR048493">
    <property type="entry name" value="DUF1980_N"/>
</dbReference>
<dbReference type="OrthoDB" id="9770408at2"/>
<keyword evidence="6" id="KW-1185">Reference proteome</keyword>
<dbReference type="EMBL" id="SSOB01000074">
    <property type="protein sequence ID" value="THF72691.1"/>
    <property type="molecule type" value="Genomic_DNA"/>
</dbReference>
<keyword evidence="2" id="KW-1133">Transmembrane helix</keyword>
<keyword evidence="2" id="KW-0472">Membrane</keyword>
<evidence type="ECO:0000259" key="4">
    <source>
        <dbReference type="Pfam" id="PF21537"/>
    </source>
</evidence>
<organism evidence="5 6">
    <name type="scientific">Cohnella fermenti</name>
    <dbReference type="NCBI Taxonomy" id="2565925"/>
    <lineage>
        <taxon>Bacteria</taxon>
        <taxon>Bacillati</taxon>
        <taxon>Bacillota</taxon>
        <taxon>Bacilli</taxon>
        <taxon>Bacillales</taxon>
        <taxon>Paenibacillaceae</taxon>
        <taxon>Cohnella</taxon>
    </lineage>
</organism>
<dbReference type="NCBIfam" id="TIGR03943">
    <property type="entry name" value="TIGR03943 family putative permease subunit"/>
    <property type="match status" value="1"/>
</dbReference>
<dbReference type="AlphaFoldDB" id="A0A4S4BKM4"/>
<dbReference type="InterPro" id="IPR015402">
    <property type="entry name" value="DUF1980"/>
</dbReference>
<dbReference type="InterPro" id="IPR048447">
    <property type="entry name" value="DUF1980_C"/>
</dbReference>
<dbReference type="InterPro" id="IPR052955">
    <property type="entry name" value="UPF0703_membrane_permease"/>
</dbReference>
<dbReference type="PANTHER" id="PTHR40047:SF1">
    <property type="entry name" value="UPF0703 PROTEIN YCGQ"/>
    <property type="match status" value="1"/>
</dbReference>
<sequence length="315" mass="36146">MIRFFAVIGFLLMFVYIRQGGDLNKYINMKYSYLSTIAMVLFGIFTVIEFIRFSREANEAEKRKREKKEGAVSHDHDHEHDHHHDHHNHSHDHEHDHHHGHDHDDHAHESSVRWKRAVGRAILFIPIFTGILLPVQTFDSSFVKAKGFSFPQADGTTSDTVPGQVLSPDTSIFYSADDYAKVKSKEYEEFNSLQSVVLTDDNYLQGIEVIYDNPGSFMNRTVSLDGFIYRGEQSDANHYFVFRFGLIHCAADSGVFGMLVNFPDGTALGDDQWVKVTGTLTSEMYKPFEQVIPVLKVTEWEAVDEPSDPYVYRNF</sequence>
<dbReference type="Pfam" id="PF09323">
    <property type="entry name" value="DUF1980"/>
    <property type="match status" value="1"/>
</dbReference>
<proteinExistence type="predicted"/>
<keyword evidence="2" id="KW-0812">Transmembrane</keyword>
<evidence type="ECO:0000313" key="6">
    <source>
        <dbReference type="Proteomes" id="UP000310636"/>
    </source>
</evidence>
<feature type="compositionally biased region" description="Basic and acidic residues" evidence="1">
    <location>
        <begin position="91"/>
        <end position="108"/>
    </location>
</feature>
<gene>
    <name evidence="5" type="ORF">E6C55_32350</name>
</gene>
<name>A0A4S4BKM4_9BACL</name>
<evidence type="ECO:0000256" key="1">
    <source>
        <dbReference type="SAM" id="MobiDB-lite"/>
    </source>
</evidence>